<dbReference type="OrthoDB" id="551633at2759"/>
<evidence type="ECO:0000256" key="2">
    <source>
        <dbReference type="ARBA" id="ARBA00007175"/>
    </source>
</evidence>
<feature type="compositionally biased region" description="Basic residues" evidence="6">
    <location>
        <begin position="190"/>
        <end position="199"/>
    </location>
</feature>
<feature type="coiled-coil region" evidence="5">
    <location>
        <begin position="44"/>
        <end position="97"/>
    </location>
</feature>
<dbReference type="eggNOG" id="KOG4709">
    <property type="taxonomic scope" value="Eukaryota"/>
</dbReference>
<accession>M7TIS6</accession>
<organism evidence="7 8">
    <name type="scientific">Eutypa lata (strain UCR-EL1)</name>
    <name type="common">Grapevine dieback disease fungus</name>
    <name type="synonym">Eutypa armeniacae</name>
    <dbReference type="NCBI Taxonomy" id="1287681"/>
    <lineage>
        <taxon>Eukaryota</taxon>
        <taxon>Fungi</taxon>
        <taxon>Dikarya</taxon>
        <taxon>Ascomycota</taxon>
        <taxon>Pezizomycotina</taxon>
        <taxon>Sordariomycetes</taxon>
        <taxon>Xylariomycetidae</taxon>
        <taxon>Xylariales</taxon>
        <taxon>Diatrypaceae</taxon>
        <taxon>Eutypa</taxon>
    </lineage>
</organism>
<dbReference type="HOGENOM" id="CLU_067149_1_1_1"/>
<dbReference type="Proteomes" id="UP000012174">
    <property type="component" value="Unassembled WGS sequence"/>
</dbReference>
<reference evidence="8" key="1">
    <citation type="journal article" date="2013" name="Genome Announc.">
        <title>Draft genome sequence of the grapevine dieback fungus Eutypa lata UCR-EL1.</title>
        <authorList>
            <person name="Blanco-Ulate B."/>
            <person name="Rolshausen P.E."/>
            <person name="Cantu D."/>
        </authorList>
    </citation>
    <scope>NUCLEOTIDE SEQUENCE [LARGE SCALE GENOMIC DNA]</scope>
    <source>
        <strain evidence="8">UCR-EL1</strain>
    </source>
</reference>
<sequence length="227" mass="26237">MFARPRAKKNALVPPPKKRKASHAVEEIKFDDDARNEYLTGFHKRKVQRTKRAQEEAAKRARQEKVDIRKQLRDERKKEIEEHVQSVTAILKEVERAGYIDEEENISGDGDEKGGEWGGFEDVPAANAETLDHEEEYIDEDRFTIVTVESVSVSRDGLIKPEDEEEGEDDQAEEKAKNDAESTSTSKDTTRKHKNKKQKFRYETKTERLQEQRRQKARKKRKAGAAA</sequence>
<dbReference type="KEGG" id="ela:UCREL1_3108"/>
<dbReference type="AlphaFoldDB" id="M7TIS6"/>
<gene>
    <name evidence="7" type="ORF">UCREL1_3108</name>
</gene>
<dbReference type="OMA" id="EWDGFPD"/>
<name>M7TIS6_EUTLA</name>
<feature type="compositionally biased region" description="Acidic residues" evidence="6">
    <location>
        <begin position="162"/>
        <end position="172"/>
    </location>
</feature>
<dbReference type="GO" id="GO:0005730">
    <property type="term" value="C:nucleolus"/>
    <property type="evidence" value="ECO:0007669"/>
    <property type="project" value="UniProtKB-SubCell"/>
</dbReference>
<evidence type="ECO:0000256" key="3">
    <source>
        <dbReference type="ARBA" id="ARBA00023054"/>
    </source>
</evidence>
<evidence type="ECO:0000313" key="7">
    <source>
        <dbReference type="EMBL" id="EMR69866.1"/>
    </source>
</evidence>
<evidence type="ECO:0000256" key="5">
    <source>
        <dbReference type="SAM" id="Coils"/>
    </source>
</evidence>
<keyword evidence="8" id="KW-1185">Reference proteome</keyword>
<feature type="compositionally biased region" description="Basic residues" evidence="6">
    <location>
        <begin position="215"/>
        <end position="227"/>
    </location>
</feature>
<comment type="subcellular location">
    <subcellularLocation>
        <location evidence="1">Nucleus</location>
        <location evidence="1">Nucleolus</location>
    </subcellularLocation>
</comment>
<proteinExistence type="inferred from homology"/>
<protein>
    <submittedName>
        <fullName evidence="7">Putative rrna processing protein rrp17 protein</fullName>
    </submittedName>
</protein>
<feature type="region of interest" description="Disordered" evidence="6">
    <location>
        <begin position="151"/>
        <end position="227"/>
    </location>
</feature>
<dbReference type="InterPro" id="IPR019186">
    <property type="entry name" value="Nucleolar_protein_12"/>
</dbReference>
<dbReference type="PANTHER" id="PTHR14577:SF0">
    <property type="entry name" value="NUCLEOLAR PROTEIN 12"/>
    <property type="match status" value="1"/>
</dbReference>
<keyword evidence="4" id="KW-0539">Nucleus</keyword>
<dbReference type="STRING" id="1287681.M7TIS6"/>
<dbReference type="GO" id="GO:0019843">
    <property type="term" value="F:rRNA binding"/>
    <property type="evidence" value="ECO:0007669"/>
    <property type="project" value="TreeGrafter"/>
</dbReference>
<feature type="compositionally biased region" description="Basic and acidic residues" evidence="6">
    <location>
        <begin position="200"/>
        <end position="214"/>
    </location>
</feature>
<dbReference type="Pfam" id="PF09805">
    <property type="entry name" value="Nop25"/>
    <property type="match status" value="1"/>
</dbReference>
<comment type="similarity">
    <text evidence="2">Belongs to the RRP17 family.</text>
</comment>
<evidence type="ECO:0000256" key="4">
    <source>
        <dbReference type="ARBA" id="ARBA00023242"/>
    </source>
</evidence>
<dbReference type="PANTHER" id="PTHR14577">
    <property type="entry name" value="NUCLEOLAR PROTEIN 12"/>
    <property type="match status" value="1"/>
</dbReference>
<evidence type="ECO:0000256" key="1">
    <source>
        <dbReference type="ARBA" id="ARBA00004604"/>
    </source>
</evidence>
<evidence type="ECO:0000313" key="8">
    <source>
        <dbReference type="Proteomes" id="UP000012174"/>
    </source>
</evidence>
<keyword evidence="3 5" id="KW-0175">Coiled coil</keyword>
<feature type="region of interest" description="Disordered" evidence="6">
    <location>
        <begin position="101"/>
        <end position="139"/>
    </location>
</feature>
<feature type="region of interest" description="Disordered" evidence="6">
    <location>
        <begin position="1"/>
        <end position="24"/>
    </location>
</feature>
<dbReference type="EMBL" id="KB706000">
    <property type="protein sequence ID" value="EMR69866.1"/>
    <property type="molecule type" value="Genomic_DNA"/>
</dbReference>
<evidence type="ECO:0000256" key="6">
    <source>
        <dbReference type="SAM" id="MobiDB-lite"/>
    </source>
</evidence>